<dbReference type="SMART" id="SM01381">
    <property type="entry name" value="7TM_GPCR_Srsx"/>
    <property type="match status" value="1"/>
</dbReference>
<dbReference type="PROSITE" id="PS00237">
    <property type="entry name" value="G_PROTEIN_RECEP_F1_1"/>
    <property type="match status" value="1"/>
</dbReference>
<dbReference type="InterPro" id="IPR017452">
    <property type="entry name" value="GPCR_Rhodpsn_7TM"/>
</dbReference>
<protein>
    <submittedName>
        <fullName evidence="14">5-hydroxytryptamine receptor-like protein</fullName>
    </submittedName>
</protein>
<evidence type="ECO:0000259" key="13">
    <source>
        <dbReference type="PROSITE" id="PS50262"/>
    </source>
</evidence>
<evidence type="ECO:0000256" key="10">
    <source>
        <dbReference type="ARBA" id="ARBA00023224"/>
    </source>
</evidence>
<comment type="similarity">
    <text evidence="2 11">Belongs to the G-protein coupled receptor 1 family.</text>
</comment>
<comment type="caution">
    <text evidence="14">The sequence shown here is derived from an EMBL/GenBank/DDBJ whole genome shotgun (WGS) entry which is preliminary data.</text>
</comment>
<feature type="transmembrane region" description="Helical" evidence="12">
    <location>
        <begin position="60"/>
        <end position="82"/>
    </location>
</feature>
<gene>
    <name evidence="14" type="ORF">B4U79_01206</name>
</gene>
<evidence type="ECO:0000256" key="3">
    <source>
        <dbReference type="ARBA" id="ARBA00022475"/>
    </source>
</evidence>
<dbReference type="GO" id="GO:0043410">
    <property type="term" value="P:positive regulation of MAPK cascade"/>
    <property type="evidence" value="ECO:0007669"/>
    <property type="project" value="TreeGrafter"/>
</dbReference>
<dbReference type="Proteomes" id="UP000285301">
    <property type="component" value="Unassembled WGS sequence"/>
</dbReference>
<dbReference type="CDD" id="cd15331">
    <property type="entry name" value="7tmA_5-HT1A_invertebrates"/>
    <property type="match status" value="1"/>
</dbReference>
<feature type="transmembrane region" description="Helical" evidence="12">
    <location>
        <begin position="181"/>
        <end position="204"/>
    </location>
</feature>
<name>A0A443QAZ3_9ACAR</name>
<dbReference type="OrthoDB" id="10034726at2759"/>
<dbReference type="STRING" id="1965070.A0A443QAZ3"/>
<evidence type="ECO:0000256" key="12">
    <source>
        <dbReference type="SAM" id="Phobius"/>
    </source>
</evidence>
<evidence type="ECO:0000313" key="15">
    <source>
        <dbReference type="Proteomes" id="UP000285301"/>
    </source>
</evidence>
<feature type="transmembrane region" description="Helical" evidence="12">
    <location>
        <begin position="138"/>
        <end position="161"/>
    </location>
</feature>
<dbReference type="PRINTS" id="PR00237">
    <property type="entry name" value="GPCRRHODOPSN"/>
</dbReference>
<evidence type="ECO:0000256" key="8">
    <source>
        <dbReference type="ARBA" id="ARBA00023157"/>
    </source>
</evidence>
<evidence type="ECO:0000256" key="1">
    <source>
        <dbReference type="ARBA" id="ARBA00004651"/>
    </source>
</evidence>
<evidence type="ECO:0000256" key="9">
    <source>
        <dbReference type="ARBA" id="ARBA00023170"/>
    </source>
</evidence>
<sequence>MADNITSSKDVLILTEFKNVKLWLLSTVLVMLTLTTIVGNIFVICAILQEKALKTIGNYLILSLAITDLLVACIVMPIATIYEISGEWKLGSLLCDMWLSADVLCSTASILHLVAIAFDRYFAITNINYIHNRSKRKIGFMILIAWLISSIVSLAPIFGWKDADFDYRVENEKICIYSQNTWYQIFATFFSFYGPLLIVLYLYYRIYQETKRRIRRKRDTLKTITEHSRKVCEEFSFVSNQEVTIGLTAGDSVNETGAKQTSNEMITISTISAAQIESDNYLRPLPNKNNNTNKLTTSRSCVQIHYVSEPPATRIETVSEQKCSPKNERAVSFWGGIRRKLNLPIINESETANTRENREKKAAKILTIITGVFVVCWLPFFVATLMMPLCPKCVNMHLFSFFLWLGWTNSTLNPIIYTIFSPEFRRAFQKMLTCS</sequence>
<dbReference type="AlphaFoldDB" id="A0A443QAZ3"/>
<keyword evidence="9 11" id="KW-0675">Receptor</keyword>
<dbReference type="GO" id="GO:0071880">
    <property type="term" value="P:adenylate cyclase-activating adrenergic receptor signaling pathway"/>
    <property type="evidence" value="ECO:0007669"/>
    <property type="project" value="TreeGrafter"/>
</dbReference>
<keyword evidence="7 12" id="KW-0472">Membrane</keyword>
<proteinExistence type="inferred from homology"/>
<evidence type="ECO:0000313" key="14">
    <source>
        <dbReference type="EMBL" id="RWS00174.1"/>
    </source>
</evidence>
<accession>A0A443QAZ3</accession>
<dbReference type="PANTHER" id="PTHR24248:SF199">
    <property type="entry name" value="IP13425P-RELATED"/>
    <property type="match status" value="1"/>
</dbReference>
<comment type="subcellular location">
    <subcellularLocation>
        <location evidence="1">Cell membrane</location>
        <topology evidence="1">Multi-pass membrane protein</topology>
    </subcellularLocation>
</comment>
<dbReference type="PANTHER" id="PTHR24248">
    <property type="entry name" value="ADRENERGIC RECEPTOR-RELATED G-PROTEIN COUPLED RECEPTOR"/>
    <property type="match status" value="1"/>
</dbReference>
<feature type="transmembrane region" description="Helical" evidence="12">
    <location>
        <begin position="365"/>
        <end position="389"/>
    </location>
</feature>
<dbReference type="GO" id="GO:0005886">
    <property type="term" value="C:plasma membrane"/>
    <property type="evidence" value="ECO:0007669"/>
    <property type="project" value="UniProtKB-SubCell"/>
</dbReference>
<keyword evidence="15" id="KW-1185">Reference proteome</keyword>
<feature type="domain" description="G-protein coupled receptors family 1 profile" evidence="13">
    <location>
        <begin position="39"/>
        <end position="417"/>
    </location>
</feature>
<feature type="transmembrane region" description="Helical" evidence="12">
    <location>
        <begin position="401"/>
        <end position="420"/>
    </location>
</feature>
<keyword evidence="10 11" id="KW-0807">Transducer</keyword>
<dbReference type="GO" id="GO:0004993">
    <property type="term" value="F:G protein-coupled serotonin receptor activity"/>
    <property type="evidence" value="ECO:0007669"/>
    <property type="project" value="UniProtKB-ARBA"/>
</dbReference>
<dbReference type="SUPFAM" id="SSF81321">
    <property type="entry name" value="Family A G protein-coupled receptor-like"/>
    <property type="match status" value="1"/>
</dbReference>
<dbReference type="Gene3D" id="1.20.1070.10">
    <property type="entry name" value="Rhodopsin 7-helix transmembrane proteins"/>
    <property type="match status" value="2"/>
</dbReference>
<dbReference type="PROSITE" id="PS50262">
    <property type="entry name" value="G_PROTEIN_RECEP_F1_2"/>
    <property type="match status" value="1"/>
</dbReference>
<keyword evidence="3" id="KW-1003">Cell membrane</keyword>
<keyword evidence="6 11" id="KW-0297">G-protein coupled receptor</keyword>
<evidence type="ECO:0000256" key="2">
    <source>
        <dbReference type="ARBA" id="ARBA00010663"/>
    </source>
</evidence>
<evidence type="ECO:0000256" key="6">
    <source>
        <dbReference type="ARBA" id="ARBA00023040"/>
    </source>
</evidence>
<reference evidence="14 15" key="1">
    <citation type="journal article" date="2018" name="Gigascience">
        <title>Genomes of trombidid mites reveal novel predicted allergens and laterally-transferred genes associated with secondary metabolism.</title>
        <authorList>
            <person name="Dong X."/>
            <person name="Chaisiri K."/>
            <person name="Xia D."/>
            <person name="Armstrong S.D."/>
            <person name="Fang Y."/>
            <person name="Donnelly M.J."/>
            <person name="Kadowaki T."/>
            <person name="McGarry J.W."/>
            <person name="Darby A.C."/>
            <person name="Makepeace B.L."/>
        </authorList>
    </citation>
    <scope>NUCLEOTIDE SEQUENCE [LARGE SCALE GENOMIC DNA]</scope>
    <source>
        <strain evidence="14">UoL-WK</strain>
    </source>
</reference>
<evidence type="ECO:0000256" key="11">
    <source>
        <dbReference type="RuleBase" id="RU000688"/>
    </source>
</evidence>
<organism evidence="14 15">
    <name type="scientific">Dinothrombium tinctorium</name>
    <dbReference type="NCBI Taxonomy" id="1965070"/>
    <lineage>
        <taxon>Eukaryota</taxon>
        <taxon>Metazoa</taxon>
        <taxon>Ecdysozoa</taxon>
        <taxon>Arthropoda</taxon>
        <taxon>Chelicerata</taxon>
        <taxon>Arachnida</taxon>
        <taxon>Acari</taxon>
        <taxon>Acariformes</taxon>
        <taxon>Trombidiformes</taxon>
        <taxon>Prostigmata</taxon>
        <taxon>Anystina</taxon>
        <taxon>Parasitengona</taxon>
        <taxon>Trombidioidea</taxon>
        <taxon>Trombidiidae</taxon>
        <taxon>Dinothrombium</taxon>
    </lineage>
</organism>
<dbReference type="InterPro" id="IPR000276">
    <property type="entry name" value="GPCR_Rhodpsn"/>
</dbReference>
<dbReference type="Pfam" id="PF00001">
    <property type="entry name" value="7tm_1"/>
    <property type="match status" value="1"/>
</dbReference>
<keyword evidence="8" id="KW-1015">Disulfide bond</keyword>
<feature type="transmembrane region" description="Helical" evidence="12">
    <location>
        <begin position="22"/>
        <end position="48"/>
    </location>
</feature>
<dbReference type="EMBL" id="NCKU01012159">
    <property type="protein sequence ID" value="RWS00174.1"/>
    <property type="molecule type" value="Genomic_DNA"/>
</dbReference>
<evidence type="ECO:0000256" key="5">
    <source>
        <dbReference type="ARBA" id="ARBA00022989"/>
    </source>
</evidence>
<keyword evidence="4 11" id="KW-0812">Transmembrane</keyword>
<keyword evidence="5 12" id="KW-1133">Transmembrane helix</keyword>
<feature type="transmembrane region" description="Helical" evidence="12">
    <location>
        <begin position="97"/>
        <end position="118"/>
    </location>
</feature>
<evidence type="ECO:0000256" key="4">
    <source>
        <dbReference type="ARBA" id="ARBA00022692"/>
    </source>
</evidence>
<evidence type="ECO:0000256" key="7">
    <source>
        <dbReference type="ARBA" id="ARBA00023136"/>
    </source>
</evidence>